<gene>
    <name evidence="4" type="primary">yodJ</name>
    <name evidence="4" type="ORF">APU01nite_02450</name>
    <name evidence="5" type="ORF">SAMN04488100_11331</name>
</gene>
<dbReference type="STRING" id="426703.SAMN04488100_11331"/>
<reference evidence="4 7" key="2">
    <citation type="submission" date="2019-07" db="EMBL/GenBank/DDBJ databases">
        <title>Whole genome shotgun sequence of Alkalibacterium putridalgicola NBRC 103243.</title>
        <authorList>
            <person name="Hosoyama A."/>
            <person name="Uohara A."/>
            <person name="Ohji S."/>
            <person name="Ichikawa N."/>
        </authorList>
    </citation>
    <scope>NUCLEOTIDE SEQUENCE [LARGE SCALE GENOMIC DNA]</scope>
    <source>
        <strain evidence="4 7">NBRC 103243</strain>
    </source>
</reference>
<dbReference type="InterPro" id="IPR052179">
    <property type="entry name" value="DD-CPase-like"/>
</dbReference>
<feature type="chain" id="PRO_5011536793" evidence="2">
    <location>
        <begin position="24"/>
        <end position="316"/>
    </location>
</feature>
<proteinExistence type="predicted"/>
<sequence length="316" mass="35403">MLMKKWLLTTGTLMTLMILGACAQTEEDPANEPGQAEVDQSEDTSSEENDTDEMENQPEESDDETENPSNEDNGNPETEEDVEETNETDSGDTGKANNDEEEQTDASENEGPKLDLEEDILNPNSLAVLVNKKYSLPEDYVPENLVTVEVPTVLPNPEIKQMREAAADALKEMFDAAEEEGVILHARSGYRSYNTQVQLFRNYASNHGEEAANKYSARAGESEHQTGLVMDVTSESVNLQITSDFGETEEGQWVKENAHEYGFIIRYPKGKSDITGYVYEPWHLRYLGEELATDVYASGLTYEEYLVERGLDIEIQ</sequence>
<evidence type="ECO:0000313" key="6">
    <source>
        <dbReference type="Proteomes" id="UP000198548"/>
    </source>
</evidence>
<feature type="compositionally biased region" description="Acidic residues" evidence="1">
    <location>
        <begin position="39"/>
        <end position="66"/>
    </location>
</feature>
<feature type="domain" description="D-alanyl-D-alanine carboxypeptidase-like core" evidence="3">
    <location>
        <begin position="161"/>
        <end position="288"/>
    </location>
</feature>
<evidence type="ECO:0000313" key="4">
    <source>
        <dbReference type="EMBL" id="GEK88206.1"/>
    </source>
</evidence>
<dbReference type="PANTHER" id="PTHR34385:SF1">
    <property type="entry name" value="PEPTIDOGLYCAN L-ALANYL-D-GLUTAMATE ENDOPEPTIDASE CWLK"/>
    <property type="match status" value="1"/>
</dbReference>
<dbReference type="EMBL" id="FOBL01000013">
    <property type="protein sequence ID" value="SEL85877.1"/>
    <property type="molecule type" value="Genomic_DNA"/>
</dbReference>
<evidence type="ECO:0000313" key="7">
    <source>
        <dbReference type="Proteomes" id="UP000321425"/>
    </source>
</evidence>
<dbReference type="InterPro" id="IPR009045">
    <property type="entry name" value="Zn_M74/Hedgehog-like"/>
</dbReference>
<reference evidence="5 6" key="1">
    <citation type="submission" date="2016-10" db="EMBL/GenBank/DDBJ databases">
        <authorList>
            <person name="de Groot N.N."/>
        </authorList>
    </citation>
    <scope>NUCLEOTIDE SEQUENCE [LARGE SCALE GENOMIC DNA]</scope>
    <source>
        <strain evidence="5 6">DSM 19182</strain>
    </source>
</reference>
<dbReference type="GO" id="GO:0004180">
    <property type="term" value="F:carboxypeptidase activity"/>
    <property type="evidence" value="ECO:0007669"/>
    <property type="project" value="UniProtKB-KW"/>
</dbReference>
<evidence type="ECO:0000313" key="5">
    <source>
        <dbReference type="EMBL" id="SEL85877.1"/>
    </source>
</evidence>
<dbReference type="SUPFAM" id="SSF55166">
    <property type="entry name" value="Hedgehog/DD-peptidase"/>
    <property type="match status" value="1"/>
</dbReference>
<dbReference type="InterPro" id="IPR003709">
    <property type="entry name" value="VanY-like_core_dom"/>
</dbReference>
<organism evidence="5 6">
    <name type="scientific">Alkalibacterium putridalgicola</name>
    <dbReference type="NCBI Taxonomy" id="426703"/>
    <lineage>
        <taxon>Bacteria</taxon>
        <taxon>Bacillati</taxon>
        <taxon>Bacillota</taxon>
        <taxon>Bacilli</taxon>
        <taxon>Lactobacillales</taxon>
        <taxon>Carnobacteriaceae</taxon>
        <taxon>Alkalibacterium</taxon>
    </lineage>
</organism>
<dbReference type="RefSeq" id="WP_218142337.1">
    <property type="nucleotide sequence ID" value="NZ_BJUX01000002.1"/>
</dbReference>
<protein>
    <submittedName>
        <fullName evidence="4">Carboxypeptidase YodJ</fullName>
    </submittedName>
    <submittedName>
        <fullName evidence="5">D-alanyl-D-alanine carboxypeptidase</fullName>
    </submittedName>
</protein>
<feature type="compositionally biased region" description="Polar residues" evidence="1">
    <location>
        <begin position="67"/>
        <end position="76"/>
    </location>
</feature>
<dbReference type="CDD" id="cd14852">
    <property type="entry name" value="LD-carboxypeptidase"/>
    <property type="match status" value="1"/>
</dbReference>
<feature type="region of interest" description="Disordered" evidence="1">
    <location>
        <begin position="24"/>
        <end position="119"/>
    </location>
</feature>
<feature type="signal peptide" evidence="2">
    <location>
        <begin position="1"/>
        <end position="23"/>
    </location>
</feature>
<evidence type="ECO:0000256" key="1">
    <source>
        <dbReference type="SAM" id="MobiDB-lite"/>
    </source>
</evidence>
<dbReference type="PROSITE" id="PS51257">
    <property type="entry name" value="PROKAR_LIPOPROTEIN"/>
    <property type="match status" value="1"/>
</dbReference>
<accession>A0A1H7TPU5</accession>
<name>A0A1H7TPU5_9LACT</name>
<dbReference type="GO" id="GO:0006508">
    <property type="term" value="P:proteolysis"/>
    <property type="evidence" value="ECO:0007669"/>
    <property type="project" value="InterPro"/>
</dbReference>
<dbReference type="AlphaFoldDB" id="A0A1H7TPU5"/>
<dbReference type="EMBL" id="BJUX01000002">
    <property type="protein sequence ID" value="GEK88206.1"/>
    <property type="molecule type" value="Genomic_DNA"/>
</dbReference>
<dbReference type="Proteomes" id="UP000198548">
    <property type="component" value="Unassembled WGS sequence"/>
</dbReference>
<evidence type="ECO:0000259" key="3">
    <source>
        <dbReference type="Pfam" id="PF02557"/>
    </source>
</evidence>
<keyword evidence="2" id="KW-0732">Signal</keyword>
<dbReference type="PANTHER" id="PTHR34385">
    <property type="entry name" value="D-ALANYL-D-ALANINE CARBOXYPEPTIDASE"/>
    <property type="match status" value="1"/>
</dbReference>
<dbReference type="Pfam" id="PF02557">
    <property type="entry name" value="VanY"/>
    <property type="match status" value="1"/>
</dbReference>
<evidence type="ECO:0000256" key="2">
    <source>
        <dbReference type="SAM" id="SignalP"/>
    </source>
</evidence>
<feature type="compositionally biased region" description="Acidic residues" evidence="1">
    <location>
        <begin position="77"/>
        <end position="90"/>
    </location>
</feature>
<keyword evidence="5" id="KW-0121">Carboxypeptidase</keyword>
<keyword evidence="5" id="KW-0378">Hydrolase</keyword>
<dbReference type="Gene3D" id="3.30.1380.10">
    <property type="match status" value="1"/>
</dbReference>
<dbReference type="InterPro" id="IPR058193">
    <property type="entry name" value="VanY/YodJ_core_dom"/>
</dbReference>
<dbReference type="Proteomes" id="UP000321425">
    <property type="component" value="Unassembled WGS sequence"/>
</dbReference>
<keyword evidence="5" id="KW-0645">Protease</keyword>
<feature type="compositionally biased region" description="Acidic residues" evidence="1">
    <location>
        <begin position="99"/>
        <end position="108"/>
    </location>
</feature>
<keyword evidence="7" id="KW-1185">Reference proteome</keyword>